<evidence type="ECO:0000256" key="1">
    <source>
        <dbReference type="ARBA" id="ARBA00004141"/>
    </source>
</evidence>
<keyword evidence="5" id="KW-1278">Translocase</keyword>
<feature type="transmembrane region" description="Helical" evidence="5">
    <location>
        <begin position="153"/>
        <end position="171"/>
    </location>
</feature>
<proteinExistence type="inferred from homology"/>
<sequence>MASNSHLLWDILIILLKIAVVLGVVLFHAAYTVYAERKIIGRMQARLGPTEVGPYGLLQPLADLVKLLFKEDIIPIETHKFIFQVAPLLVLVFAITNLSVIPFHPSFSIADVNLGVLVILAFAGLGTYGIILAGYSSGSKYSLLGGLRSAAQILSYEIPLGLSLAGVILYAESFRIQDIVEAQAKSFFGMNALPQILGFIVFLICAFAETNRAPFDLPEAESELVAGYITEYSGFRMGIFFLGEYISMYVMSLLISLCYLGGWTLPIWLTGFLPFLKALPSTLILIIKVYFFIFLFIWVRATFPRYRFDQLMSMSWKVLIPAALLNFLWIAFLKWRLLT</sequence>
<evidence type="ECO:0000313" key="8">
    <source>
        <dbReference type="Proteomes" id="UP000235731"/>
    </source>
</evidence>
<keyword evidence="4 5" id="KW-0472">Membrane</keyword>
<dbReference type="GO" id="GO:0009060">
    <property type="term" value="P:aerobic respiration"/>
    <property type="evidence" value="ECO:0007669"/>
    <property type="project" value="TreeGrafter"/>
</dbReference>
<keyword evidence="5" id="KW-0830">Ubiquinone</keyword>
<comment type="caution">
    <text evidence="7">The sequence shown here is derived from an EMBL/GenBank/DDBJ whole genome shotgun (WGS) entry which is preliminary data.</text>
</comment>
<feature type="transmembrane region" description="Helical" evidence="5">
    <location>
        <begin position="191"/>
        <end position="208"/>
    </location>
</feature>
<gene>
    <name evidence="5" type="primary">nuoH</name>
    <name evidence="7" type="ORF">C0197_00430</name>
</gene>
<feature type="transmembrane region" description="Helical" evidence="5">
    <location>
        <begin position="318"/>
        <end position="337"/>
    </location>
</feature>
<feature type="transmembrane region" description="Helical" evidence="5">
    <location>
        <begin position="112"/>
        <end position="133"/>
    </location>
</feature>
<dbReference type="Proteomes" id="UP000235731">
    <property type="component" value="Unassembled WGS sequence"/>
</dbReference>
<keyword evidence="5" id="KW-1003">Cell membrane</keyword>
<evidence type="ECO:0000256" key="6">
    <source>
        <dbReference type="RuleBase" id="RU000471"/>
    </source>
</evidence>
<dbReference type="GO" id="GO:0048038">
    <property type="term" value="F:quinone binding"/>
    <property type="evidence" value="ECO:0007669"/>
    <property type="project" value="UniProtKB-KW"/>
</dbReference>
<keyword evidence="5 6" id="KW-0520">NAD</keyword>
<evidence type="ECO:0000256" key="2">
    <source>
        <dbReference type="ARBA" id="ARBA00022692"/>
    </source>
</evidence>
<comment type="function">
    <text evidence="5">NDH-1 shuttles electrons from NADH, via FMN and iron-sulfur (Fe-S) centers, to quinones in the respiratory chain. The immediate electron acceptor for the enzyme in this species is believed to be ubiquinone. Couples the redox reaction to proton translocation (for every two electrons transferred, four hydrogen ions are translocated across the cytoplasmic membrane), and thus conserves the redox energy in a proton gradient. This subunit may bind ubiquinone.</text>
</comment>
<name>A0A2N7PLA6_9BACT</name>
<feature type="transmembrane region" description="Helical" evidence="5">
    <location>
        <begin position="246"/>
        <end position="269"/>
    </location>
</feature>
<keyword evidence="2 5" id="KW-0812">Transmembrane</keyword>
<dbReference type="Pfam" id="PF00146">
    <property type="entry name" value="NADHdh"/>
    <property type="match status" value="1"/>
</dbReference>
<dbReference type="InterPro" id="IPR018086">
    <property type="entry name" value="NADH_UbQ_OxRdtase_su1_CS"/>
</dbReference>
<accession>A0A2N7PLA6</accession>
<comment type="subcellular location">
    <subcellularLocation>
        <location evidence="5 6">Cell membrane</location>
        <topology evidence="5 6">Multi-pass membrane protein</topology>
    </subcellularLocation>
    <subcellularLocation>
        <location evidence="1">Membrane</location>
        <topology evidence="1">Multi-pass membrane protein</topology>
    </subcellularLocation>
</comment>
<reference evidence="7 8" key="1">
    <citation type="submission" date="2018-01" db="EMBL/GenBank/DDBJ databases">
        <title>Metagenomic assembled genomes from two thermal pools in the Uzon Caldera, Kamchatka, Russia.</title>
        <authorList>
            <person name="Wilkins L."/>
            <person name="Ettinger C."/>
        </authorList>
    </citation>
    <scope>NUCLEOTIDE SEQUENCE [LARGE SCALE GENOMIC DNA]</scope>
    <source>
        <strain evidence="7">ZAV-15</strain>
    </source>
</reference>
<protein>
    <recommendedName>
        <fullName evidence="5">NADH-quinone oxidoreductase subunit H</fullName>
        <ecNumber evidence="5">7.1.1.-</ecNumber>
    </recommendedName>
    <alternativeName>
        <fullName evidence="5">NADH dehydrogenase I subunit H</fullName>
    </alternativeName>
    <alternativeName>
        <fullName evidence="5">NDH-1 subunit H</fullName>
    </alternativeName>
</protein>
<organism evidence="7 8">
    <name type="scientific">Caldimicrobium thiodismutans</name>
    <dbReference type="NCBI Taxonomy" id="1653476"/>
    <lineage>
        <taxon>Bacteria</taxon>
        <taxon>Pseudomonadati</taxon>
        <taxon>Thermodesulfobacteriota</taxon>
        <taxon>Thermodesulfobacteria</taxon>
        <taxon>Thermodesulfobacteriales</taxon>
        <taxon>Thermodesulfobacteriaceae</taxon>
        <taxon>Caldimicrobium</taxon>
    </lineage>
</organism>
<evidence type="ECO:0000256" key="5">
    <source>
        <dbReference type="HAMAP-Rule" id="MF_01350"/>
    </source>
</evidence>
<dbReference type="EMBL" id="PNIE01000006">
    <property type="protein sequence ID" value="PMP64475.1"/>
    <property type="molecule type" value="Genomic_DNA"/>
</dbReference>
<dbReference type="NCBIfam" id="NF004741">
    <property type="entry name" value="PRK06076.1-2"/>
    <property type="match status" value="1"/>
</dbReference>
<dbReference type="GO" id="GO:0003954">
    <property type="term" value="F:NADH dehydrogenase activity"/>
    <property type="evidence" value="ECO:0007669"/>
    <property type="project" value="TreeGrafter"/>
</dbReference>
<evidence type="ECO:0000256" key="3">
    <source>
        <dbReference type="ARBA" id="ARBA00022989"/>
    </source>
</evidence>
<comment type="similarity">
    <text evidence="5 6">Belongs to the complex I subunit 1 family.</text>
</comment>
<comment type="subunit">
    <text evidence="5">NDH-1 is composed of 14 different subunits. Subunits NuoA, H, J, K, L, M, N constitute the membrane sector of the complex.</text>
</comment>
<feature type="transmembrane region" description="Helical" evidence="5">
    <location>
        <begin position="275"/>
        <end position="298"/>
    </location>
</feature>
<dbReference type="PANTHER" id="PTHR11432:SF3">
    <property type="entry name" value="NADH-UBIQUINONE OXIDOREDUCTASE CHAIN 1"/>
    <property type="match status" value="1"/>
</dbReference>
<dbReference type="PROSITE" id="PS00668">
    <property type="entry name" value="COMPLEX1_ND1_2"/>
    <property type="match status" value="1"/>
</dbReference>
<comment type="catalytic activity">
    <reaction evidence="5">
        <text>a quinone + NADH + 5 H(+)(in) = a quinol + NAD(+) + 4 H(+)(out)</text>
        <dbReference type="Rhea" id="RHEA:57888"/>
        <dbReference type="ChEBI" id="CHEBI:15378"/>
        <dbReference type="ChEBI" id="CHEBI:24646"/>
        <dbReference type="ChEBI" id="CHEBI:57540"/>
        <dbReference type="ChEBI" id="CHEBI:57945"/>
        <dbReference type="ChEBI" id="CHEBI:132124"/>
    </reaction>
</comment>
<feature type="transmembrane region" description="Helical" evidence="5">
    <location>
        <begin position="81"/>
        <end position="100"/>
    </location>
</feature>
<dbReference type="HAMAP" id="MF_01350">
    <property type="entry name" value="NDH1_NuoH"/>
    <property type="match status" value="1"/>
</dbReference>
<dbReference type="EC" id="7.1.1.-" evidence="5"/>
<dbReference type="GO" id="GO:0016655">
    <property type="term" value="F:oxidoreductase activity, acting on NAD(P)H, quinone or similar compound as acceptor"/>
    <property type="evidence" value="ECO:0007669"/>
    <property type="project" value="UniProtKB-UniRule"/>
</dbReference>
<evidence type="ECO:0000313" key="7">
    <source>
        <dbReference type="EMBL" id="PMP64475.1"/>
    </source>
</evidence>
<dbReference type="InterPro" id="IPR001694">
    <property type="entry name" value="NADH_UbQ_OxRdtase_su1/FPO"/>
</dbReference>
<keyword evidence="5" id="KW-0874">Quinone</keyword>
<dbReference type="AlphaFoldDB" id="A0A2N7PLA6"/>
<feature type="transmembrane region" description="Helical" evidence="5">
    <location>
        <begin position="12"/>
        <end position="34"/>
    </location>
</feature>
<evidence type="ECO:0000256" key="4">
    <source>
        <dbReference type="ARBA" id="ARBA00023136"/>
    </source>
</evidence>
<dbReference type="GO" id="GO:0005886">
    <property type="term" value="C:plasma membrane"/>
    <property type="evidence" value="ECO:0007669"/>
    <property type="project" value="UniProtKB-SubCell"/>
</dbReference>
<dbReference type="PANTHER" id="PTHR11432">
    <property type="entry name" value="NADH DEHYDROGENASE SUBUNIT 1"/>
    <property type="match status" value="1"/>
</dbReference>
<keyword evidence="3 5" id="KW-1133">Transmembrane helix</keyword>